<accession>A0ABQ1WFI6</accession>
<name>A0ABQ1WFI6_9BACT</name>
<evidence type="ECO:0000313" key="3">
    <source>
        <dbReference type="Proteomes" id="UP000634043"/>
    </source>
</evidence>
<evidence type="ECO:0000313" key="2">
    <source>
        <dbReference type="EMBL" id="GGG27818.1"/>
    </source>
</evidence>
<dbReference type="Proteomes" id="UP000634043">
    <property type="component" value="Unassembled WGS sequence"/>
</dbReference>
<organism evidence="2 3">
    <name type="scientific">Pontibacter amylolyticus</name>
    <dbReference type="NCBI Taxonomy" id="1424080"/>
    <lineage>
        <taxon>Bacteria</taxon>
        <taxon>Pseudomonadati</taxon>
        <taxon>Bacteroidota</taxon>
        <taxon>Cytophagia</taxon>
        <taxon>Cytophagales</taxon>
        <taxon>Hymenobacteraceae</taxon>
        <taxon>Pontibacter</taxon>
    </lineage>
</organism>
<proteinExistence type="predicted"/>
<sequence length="53" mass="6205">MSTRARDQQKKQRQKEFLERKKHQESLKAAAKKAKRNASKHDGESDQLPITKD</sequence>
<comment type="caution">
    <text evidence="2">The sequence shown here is derived from an EMBL/GenBank/DDBJ whole genome shotgun (WGS) entry which is preliminary data.</text>
</comment>
<gene>
    <name evidence="2" type="ORF">GCM10011323_34100</name>
</gene>
<dbReference type="EMBL" id="BMFP01000007">
    <property type="protein sequence ID" value="GGG27818.1"/>
    <property type="molecule type" value="Genomic_DNA"/>
</dbReference>
<protein>
    <submittedName>
        <fullName evidence="2">Uncharacterized protein</fullName>
    </submittedName>
</protein>
<feature type="region of interest" description="Disordered" evidence="1">
    <location>
        <begin position="1"/>
        <end position="53"/>
    </location>
</feature>
<feature type="compositionally biased region" description="Basic and acidic residues" evidence="1">
    <location>
        <begin position="1"/>
        <end position="26"/>
    </location>
</feature>
<reference evidence="3" key="1">
    <citation type="journal article" date="2019" name="Int. J. Syst. Evol. Microbiol.">
        <title>The Global Catalogue of Microorganisms (GCM) 10K type strain sequencing project: providing services to taxonomists for standard genome sequencing and annotation.</title>
        <authorList>
            <consortium name="The Broad Institute Genomics Platform"/>
            <consortium name="The Broad Institute Genome Sequencing Center for Infectious Disease"/>
            <person name="Wu L."/>
            <person name="Ma J."/>
        </authorList>
    </citation>
    <scope>NUCLEOTIDE SEQUENCE [LARGE SCALE GENOMIC DNA]</scope>
    <source>
        <strain evidence="3">CGMCC 1.12749</strain>
    </source>
</reference>
<dbReference type="RefSeq" id="WP_188502739.1">
    <property type="nucleotide sequence ID" value="NZ_BMFP01000007.1"/>
</dbReference>
<evidence type="ECO:0000256" key="1">
    <source>
        <dbReference type="SAM" id="MobiDB-lite"/>
    </source>
</evidence>
<keyword evidence="3" id="KW-1185">Reference proteome</keyword>